<evidence type="ECO:0000313" key="1">
    <source>
        <dbReference type="EMBL" id="CDO85721.1"/>
    </source>
</evidence>
<reference evidence="1" key="2">
    <citation type="submission" date="2014-04" db="EMBL/GenBank/DDBJ databases">
        <authorList>
            <person name="Xu Y.W."/>
            <person name="Yang Q."/>
        </authorList>
    </citation>
    <scope>NUCLEOTIDE SEQUENCE</scope>
    <source>
        <strain evidence="1">DSM 44626</strain>
    </source>
</reference>
<dbReference type="STRING" id="47839.BN973_00052"/>
<name>A0A024JQ55_9MYCO</name>
<organism evidence="1">
    <name type="scientific">Mycobacterium triplex</name>
    <dbReference type="NCBI Taxonomy" id="47839"/>
    <lineage>
        <taxon>Bacteria</taxon>
        <taxon>Bacillati</taxon>
        <taxon>Actinomycetota</taxon>
        <taxon>Actinomycetes</taxon>
        <taxon>Mycobacteriales</taxon>
        <taxon>Mycobacteriaceae</taxon>
        <taxon>Mycobacterium</taxon>
        <taxon>Mycobacterium simiae complex</taxon>
    </lineage>
</organism>
<protein>
    <recommendedName>
        <fullName evidence="2">Iron-containing redox enzyme family protein</fullName>
    </recommendedName>
</protein>
<gene>
    <name evidence="1" type="ORF">BN973_00052</name>
</gene>
<dbReference type="Gene3D" id="1.20.910.10">
    <property type="entry name" value="Heme oxygenase-like"/>
    <property type="match status" value="1"/>
</dbReference>
<evidence type="ECO:0008006" key="2">
    <source>
        <dbReference type="Google" id="ProtNLM"/>
    </source>
</evidence>
<dbReference type="Pfam" id="PF14518">
    <property type="entry name" value="Haem_oxygenas_2"/>
    <property type="match status" value="1"/>
</dbReference>
<proteinExistence type="predicted"/>
<dbReference type="Proteomes" id="UP000028880">
    <property type="component" value="Unassembled WGS sequence"/>
</dbReference>
<accession>A0A024JQ55</accession>
<dbReference type="HOGENOM" id="CLU_052813_0_0_11"/>
<dbReference type="eggNOG" id="ENOG502Z8NQ">
    <property type="taxonomic scope" value="Bacteria"/>
</dbReference>
<dbReference type="EMBL" id="HG964446">
    <property type="protein sequence ID" value="CDO85721.1"/>
    <property type="molecule type" value="Genomic_DNA"/>
</dbReference>
<dbReference type="InterPro" id="IPR016084">
    <property type="entry name" value="Haem_Oase-like_multi-hlx"/>
</dbReference>
<reference evidence="1" key="1">
    <citation type="journal article" date="2014" name="Genome Announc.">
        <title>Draft Genome Sequence of Mycobacterium triplex DSM 44626.</title>
        <authorList>
            <person name="Sassi M."/>
            <person name="Croce O."/>
            <person name="Robert C."/>
            <person name="Raoult D."/>
            <person name="Drancourt M."/>
        </authorList>
    </citation>
    <scope>NUCLEOTIDE SEQUENCE [LARGE SCALE GENOMIC DNA]</scope>
    <source>
        <strain evidence="1">DSM 44626</strain>
    </source>
</reference>
<dbReference type="AlphaFoldDB" id="A0A024JQ55"/>
<dbReference type="SMART" id="SM01236">
    <property type="entry name" value="Haem_oxygenase_2"/>
    <property type="match status" value="1"/>
</dbReference>
<sequence>MTGPVAARKRRADAAETVCGAPLRGIYNDVTRASISVEPALPAAHGPLSTAVRRALAGPPSGDHLARVGASVGDSDPYGLDLQLALCMCYELHYRGFAGVDPTWEWNPDLLRLRAELERAFLAGVRRDVGRIEPNRTAAAEMDAISVEPIDGTGPSYYLRDTGTWEQMREYFVHRSMYHLKEGDPHAWAIPRLTGGAKAAFVAVEFDEYGAGQGHRLHQQLFADLLTAADLDSTYLGYLDEVPAEALAVVNLMSLFGLHRRLRGAAIGHFTATEITSSPGSRRMAQALERMGAPAACVEFYREHVEADAVHEQVVRLDVVGDLVAREPELNRDIIFGMRALTVVEDRLADHIMTAWKQGRTSLRRPLN</sequence>
<dbReference type="SUPFAM" id="SSF48613">
    <property type="entry name" value="Heme oxygenase-like"/>
    <property type="match status" value="1"/>
</dbReference>